<reference evidence="1" key="1">
    <citation type="submission" date="2022-07" db="EMBL/GenBank/DDBJ databases">
        <title>Genome Sequence of Physisporinus lineatus.</title>
        <authorList>
            <person name="Buettner E."/>
        </authorList>
    </citation>
    <scope>NUCLEOTIDE SEQUENCE</scope>
    <source>
        <strain evidence="1">VT162</strain>
    </source>
</reference>
<evidence type="ECO:0000313" key="1">
    <source>
        <dbReference type="EMBL" id="KAJ3477119.1"/>
    </source>
</evidence>
<organism evidence="1 2">
    <name type="scientific">Meripilus lineatus</name>
    <dbReference type="NCBI Taxonomy" id="2056292"/>
    <lineage>
        <taxon>Eukaryota</taxon>
        <taxon>Fungi</taxon>
        <taxon>Dikarya</taxon>
        <taxon>Basidiomycota</taxon>
        <taxon>Agaricomycotina</taxon>
        <taxon>Agaricomycetes</taxon>
        <taxon>Polyporales</taxon>
        <taxon>Meripilaceae</taxon>
        <taxon>Meripilus</taxon>
    </lineage>
</organism>
<proteinExistence type="predicted"/>
<dbReference type="EMBL" id="JANAWD010000629">
    <property type="protein sequence ID" value="KAJ3477119.1"/>
    <property type="molecule type" value="Genomic_DNA"/>
</dbReference>
<gene>
    <name evidence="1" type="ORF">NLI96_g10685</name>
</gene>
<sequence>MPSSQNLSPPYYASHLPHHLFSPATNPPSDCHQVGDFIYNPSGLLDLGFSASQWMETIATLENCSGSLIQWAPISEPPQPVTTP</sequence>
<keyword evidence="2" id="KW-1185">Reference proteome</keyword>
<comment type="caution">
    <text evidence="1">The sequence shown here is derived from an EMBL/GenBank/DDBJ whole genome shotgun (WGS) entry which is preliminary data.</text>
</comment>
<protein>
    <submittedName>
        <fullName evidence="1">Uncharacterized protein</fullName>
    </submittedName>
</protein>
<name>A0AAD5YBQ8_9APHY</name>
<dbReference type="Proteomes" id="UP001212997">
    <property type="component" value="Unassembled WGS sequence"/>
</dbReference>
<accession>A0AAD5YBQ8</accession>
<dbReference type="AlphaFoldDB" id="A0AAD5YBQ8"/>
<evidence type="ECO:0000313" key="2">
    <source>
        <dbReference type="Proteomes" id="UP001212997"/>
    </source>
</evidence>